<evidence type="ECO:0000313" key="6">
    <source>
        <dbReference type="EMBL" id="MBU3063036.1"/>
    </source>
</evidence>
<evidence type="ECO:0000256" key="2">
    <source>
        <dbReference type="ARBA" id="ARBA00023125"/>
    </source>
</evidence>
<dbReference type="InterPro" id="IPR001647">
    <property type="entry name" value="HTH_TetR"/>
</dbReference>
<dbReference type="SUPFAM" id="SSF48498">
    <property type="entry name" value="Tetracyclin repressor-like, C-terminal domain"/>
    <property type="match status" value="1"/>
</dbReference>
<dbReference type="InterPro" id="IPR050109">
    <property type="entry name" value="HTH-type_TetR-like_transc_reg"/>
</dbReference>
<dbReference type="InterPro" id="IPR009057">
    <property type="entry name" value="Homeodomain-like_sf"/>
</dbReference>
<proteinExistence type="predicted"/>
<evidence type="ECO:0000256" key="3">
    <source>
        <dbReference type="ARBA" id="ARBA00023163"/>
    </source>
</evidence>
<gene>
    <name evidence="6" type="ORF">KO481_16070</name>
</gene>
<accession>A0ABS6AYB7</accession>
<keyword evidence="2 4" id="KW-0238">DNA-binding</keyword>
<dbReference type="Proteomes" id="UP000733379">
    <property type="component" value="Unassembled WGS sequence"/>
</dbReference>
<keyword evidence="7" id="KW-1185">Reference proteome</keyword>
<dbReference type="SUPFAM" id="SSF46689">
    <property type="entry name" value="Homeodomain-like"/>
    <property type="match status" value="1"/>
</dbReference>
<evidence type="ECO:0000313" key="7">
    <source>
        <dbReference type="Proteomes" id="UP000733379"/>
    </source>
</evidence>
<organism evidence="6 7">
    <name type="scientific">Nocardia albiluteola</name>
    <dbReference type="NCBI Taxonomy" id="2842303"/>
    <lineage>
        <taxon>Bacteria</taxon>
        <taxon>Bacillati</taxon>
        <taxon>Actinomycetota</taxon>
        <taxon>Actinomycetes</taxon>
        <taxon>Mycobacteriales</taxon>
        <taxon>Nocardiaceae</taxon>
        <taxon>Nocardia</taxon>
    </lineage>
</organism>
<evidence type="ECO:0000256" key="1">
    <source>
        <dbReference type="ARBA" id="ARBA00023015"/>
    </source>
</evidence>
<evidence type="ECO:0000256" key="4">
    <source>
        <dbReference type="PROSITE-ProRule" id="PRU00335"/>
    </source>
</evidence>
<reference evidence="6 7" key="1">
    <citation type="submission" date="2021-06" db="EMBL/GenBank/DDBJ databases">
        <title>Actinomycetes sequencing.</title>
        <authorList>
            <person name="Shan Q."/>
        </authorList>
    </citation>
    <scope>NUCLEOTIDE SEQUENCE [LARGE SCALE GENOMIC DNA]</scope>
    <source>
        <strain evidence="6 7">NEAU-G5</strain>
    </source>
</reference>
<evidence type="ECO:0000259" key="5">
    <source>
        <dbReference type="PROSITE" id="PS50977"/>
    </source>
</evidence>
<dbReference type="RefSeq" id="WP_215917966.1">
    <property type="nucleotide sequence ID" value="NZ_JAHKNI010000005.1"/>
</dbReference>
<name>A0ABS6AYB7_9NOCA</name>
<dbReference type="InterPro" id="IPR025996">
    <property type="entry name" value="MT1864/Rv1816-like_C"/>
</dbReference>
<keyword evidence="1" id="KW-0805">Transcription regulation</keyword>
<keyword evidence="3" id="KW-0804">Transcription</keyword>
<dbReference type="Pfam" id="PF00440">
    <property type="entry name" value="TetR_N"/>
    <property type="match status" value="1"/>
</dbReference>
<dbReference type="PROSITE" id="PS50977">
    <property type="entry name" value="HTH_TETR_2"/>
    <property type="match status" value="1"/>
</dbReference>
<dbReference type="Pfam" id="PF13305">
    <property type="entry name" value="TetR_C_33"/>
    <property type="match status" value="1"/>
</dbReference>
<dbReference type="PANTHER" id="PTHR30055">
    <property type="entry name" value="HTH-TYPE TRANSCRIPTIONAL REGULATOR RUTR"/>
    <property type="match status" value="1"/>
</dbReference>
<feature type="domain" description="HTH tetR-type" evidence="5">
    <location>
        <begin position="9"/>
        <end position="69"/>
    </location>
</feature>
<feature type="DNA-binding region" description="H-T-H motif" evidence="4">
    <location>
        <begin position="32"/>
        <end position="51"/>
    </location>
</feature>
<comment type="caution">
    <text evidence="6">The sequence shown here is derived from an EMBL/GenBank/DDBJ whole genome shotgun (WGS) entry which is preliminary data.</text>
</comment>
<protein>
    <submittedName>
        <fullName evidence="6">TetR/AcrR family transcriptional regulator</fullName>
    </submittedName>
</protein>
<dbReference type="PANTHER" id="PTHR30055:SF220">
    <property type="entry name" value="TETR-FAMILY REGULATORY PROTEIN"/>
    <property type="match status" value="1"/>
</dbReference>
<dbReference type="Gene3D" id="1.10.357.10">
    <property type="entry name" value="Tetracycline Repressor, domain 2"/>
    <property type="match status" value="1"/>
</dbReference>
<dbReference type="InterPro" id="IPR036271">
    <property type="entry name" value="Tet_transcr_reg_TetR-rel_C_sf"/>
</dbReference>
<sequence>MAKKTYHHGALRQALVDGAKEILAERGHEQFSLNEVARRAGVSTAAPYRHFANREELLTAVAVEGYDLLYRTLGDAASGSDDPRERLLRMSGAYVRFAHDHRDLFVTMFHDERGDGPLGMESFELLVTAVASAQRAKVLSANASAELMARSIWAALHGIAELMLRQPNKRFGLDAPPEELAVTTLTTLLGL</sequence>
<dbReference type="EMBL" id="JAHKNI010000005">
    <property type="protein sequence ID" value="MBU3063036.1"/>
    <property type="molecule type" value="Genomic_DNA"/>
</dbReference>
<dbReference type="PRINTS" id="PR00455">
    <property type="entry name" value="HTHTETR"/>
</dbReference>